<comment type="caution">
    <text evidence="2">The sequence shown here is derived from an EMBL/GenBank/DDBJ whole genome shotgun (WGS) entry which is preliminary data.</text>
</comment>
<keyword evidence="3" id="KW-1185">Reference proteome</keyword>
<dbReference type="Proteomes" id="UP000054717">
    <property type="component" value="Unassembled WGS sequence"/>
</dbReference>
<feature type="region of interest" description="Disordered" evidence="1">
    <location>
        <begin position="315"/>
        <end position="335"/>
    </location>
</feature>
<dbReference type="STRING" id="326475.AWB66_03918"/>
<dbReference type="EMBL" id="FCNZ02000014">
    <property type="protein sequence ID" value="SAL64593.1"/>
    <property type="molecule type" value="Genomic_DNA"/>
</dbReference>
<dbReference type="GO" id="GO:0016740">
    <property type="term" value="F:transferase activity"/>
    <property type="evidence" value="ECO:0007669"/>
    <property type="project" value="UniProtKB-KW"/>
</dbReference>
<gene>
    <name evidence="2" type="ORF">AWB66_03918</name>
</gene>
<name>A0A158J7Z8_9BURK</name>
<evidence type="ECO:0000256" key="1">
    <source>
        <dbReference type="SAM" id="MobiDB-lite"/>
    </source>
</evidence>
<protein>
    <submittedName>
        <fullName evidence="2">Glycosyltransferase-like protein</fullName>
    </submittedName>
</protein>
<accession>A0A158J7Z8</accession>
<dbReference type="AlphaFoldDB" id="A0A158J7Z8"/>
<sequence length="335" mass="37656">MKRPDYIICAPLQWTFSSNGVLALVRLARSIEKTGRRAYMCTYRHVNGVEAAIGIDFDTYAPKNEGEQQFVGTIRRVAQEFGITMLKDFSQQHVDDCIVVYPEALLTNPLNAKRVVRYFLNREGIVSGRKVNVGPDDFILAHSRVMHPDPHHVCYFAELNPLFHNRGTHPAEHRQLDISYIGKGSVYGITDPVPETVVITRTWPETKQELAILLRNCRFFFTADACSNLNTEALACGAIPAFRDTGPWTNEDIDSFEPAPFPRLYEGVQAGDDFFAEFEKERLGYLERLQRLIDGWDDSVAQMADKADVHFALRPHTAPAPRDTAPASAAGRVTA</sequence>
<evidence type="ECO:0000313" key="3">
    <source>
        <dbReference type="Proteomes" id="UP000054717"/>
    </source>
</evidence>
<organism evidence="2 3">
    <name type="scientific">Caballeronia telluris</name>
    <dbReference type="NCBI Taxonomy" id="326475"/>
    <lineage>
        <taxon>Bacteria</taxon>
        <taxon>Pseudomonadati</taxon>
        <taxon>Pseudomonadota</taxon>
        <taxon>Betaproteobacteria</taxon>
        <taxon>Burkholderiales</taxon>
        <taxon>Burkholderiaceae</taxon>
        <taxon>Caballeronia</taxon>
    </lineage>
</organism>
<proteinExistence type="predicted"/>
<evidence type="ECO:0000313" key="2">
    <source>
        <dbReference type="EMBL" id="SAL64593.1"/>
    </source>
</evidence>
<reference evidence="2" key="1">
    <citation type="submission" date="2016-01" db="EMBL/GenBank/DDBJ databases">
        <authorList>
            <person name="Peeters Charlotte."/>
        </authorList>
    </citation>
    <scope>NUCLEOTIDE SEQUENCE</scope>
    <source>
        <strain evidence="2">LMG 22936</strain>
    </source>
</reference>
<dbReference type="RefSeq" id="WP_087631816.1">
    <property type="nucleotide sequence ID" value="NZ_FCNZ02000014.1"/>
</dbReference>